<reference evidence="2" key="1">
    <citation type="submission" date="2014-12" db="EMBL/GenBank/DDBJ databases">
        <title>Insight into the proteome of Arion vulgaris.</title>
        <authorList>
            <person name="Aradska J."/>
            <person name="Bulat T."/>
            <person name="Smidak R."/>
            <person name="Sarate P."/>
            <person name="Gangsoo J."/>
            <person name="Sialana F."/>
            <person name="Bilban M."/>
            <person name="Lubec G."/>
        </authorList>
    </citation>
    <scope>NUCLEOTIDE SEQUENCE</scope>
    <source>
        <tissue evidence="2">Skin</tissue>
    </source>
</reference>
<proteinExistence type="inferred from homology"/>
<evidence type="ECO:0000313" key="2">
    <source>
        <dbReference type="EMBL" id="CEK93936.1"/>
    </source>
</evidence>
<evidence type="ECO:0008006" key="3">
    <source>
        <dbReference type="Google" id="ProtNLM"/>
    </source>
</evidence>
<organism evidence="2">
    <name type="scientific">Arion vulgaris</name>
    <dbReference type="NCBI Taxonomy" id="1028688"/>
    <lineage>
        <taxon>Eukaryota</taxon>
        <taxon>Metazoa</taxon>
        <taxon>Spiralia</taxon>
        <taxon>Lophotrochozoa</taxon>
        <taxon>Mollusca</taxon>
        <taxon>Gastropoda</taxon>
        <taxon>Heterobranchia</taxon>
        <taxon>Euthyneura</taxon>
        <taxon>Panpulmonata</taxon>
        <taxon>Eupulmonata</taxon>
        <taxon>Stylommatophora</taxon>
        <taxon>Helicina</taxon>
        <taxon>Arionoidea</taxon>
        <taxon>Arionidae</taxon>
        <taxon>Arion</taxon>
    </lineage>
</organism>
<comment type="similarity">
    <text evidence="1">Belongs to the FAM136 family.</text>
</comment>
<accession>A0A0B7BNN8</accession>
<dbReference type="PANTHER" id="PTHR21096">
    <property type="entry name" value="PROTEIN FAM136A"/>
    <property type="match status" value="1"/>
</dbReference>
<dbReference type="Pfam" id="PF05811">
    <property type="entry name" value="DUF842"/>
    <property type="match status" value="1"/>
</dbReference>
<dbReference type="EMBL" id="HACG01047071">
    <property type="protein sequence ID" value="CEK93936.1"/>
    <property type="molecule type" value="Transcribed_RNA"/>
</dbReference>
<dbReference type="InterPro" id="IPR008560">
    <property type="entry name" value="DUF842_euk"/>
</dbReference>
<gene>
    <name evidence="2" type="primary">ORF198032</name>
</gene>
<dbReference type="GO" id="GO:0005737">
    <property type="term" value="C:cytoplasm"/>
    <property type="evidence" value="ECO:0007669"/>
    <property type="project" value="TreeGrafter"/>
</dbReference>
<evidence type="ECO:0000256" key="1">
    <source>
        <dbReference type="ARBA" id="ARBA00009952"/>
    </source>
</evidence>
<sequence>TKMEAAQANVQEAVTNMVNSLDSGHLRKLQFDMYHCSAKCCENRNANLDDVQRCIDNCSVDVNKAQNYLQNEIEMFQNRLQRCAMSCQDKIRDALPARPDDKDVASGRANLEKCVIECARTHVELVPGLTKKILDTLKSKS</sequence>
<name>A0A0B7BNN8_9EUPU</name>
<feature type="non-terminal residue" evidence="2">
    <location>
        <position position="1"/>
    </location>
</feature>
<dbReference type="AlphaFoldDB" id="A0A0B7BNN8"/>
<dbReference type="PANTHER" id="PTHR21096:SF0">
    <property type="entry name" value="PROTEIN FAM136A"/>
    <property type="match status" value="1"/>
</dbReference>
<protein>
    <recommendedName>
        <fullName evidence="3">Protein FAM136A</fullName>
    </recommendedName>
</protein>